<feature type="chain" id="PRO_5035213733" evidence="1">
    <location>
        <begin position="32"/>
        <end position="193"/>
    </location>
</feature>
<evidence type="ECO:0000256" key="1">
    <source>
        <dbReference type="SAM" id="SignalP"/>
    </source>
</evidence>
<sequence>MKRQMFAINLAATTFSIVSTAILLTASPASAGEVMTDRCSSEVAIVPSYNAQPMTPGTVLLTRDANGQTPWSNPFRVKTGGGGLTGSGYIRWWCHSTTGNIFDPGTWRPDIDFAKAGVCVVDGIGVIFGGDENDKGGKKGSDIVKNCLGAVKKIGSSAKDGWTPERSRCGNRSTLIRARLGSNRLLQIECLGK</sequence>
<reference evidence="2" key="1">
    <citation type="submission" date="2019-12" db="EMBL/GenBank/DDBJ databases">
        <title>High-Quality draft genome sequences of three cyanobacteria isolated from the limestone walls of the Old Cathedral of Coimbra.</title>
        <authorList>
            <person name="Tiago I."/>
            <person name="Soares F."/>
            <person name="Portugal A."/>
        </authorList>
    </citation>
    <scope>NUCLEOTIDE SEQUENCE</scope>
    <source>
        <strain evidence="2">A</strain>
    </source>
</reference>
<dbReference type="EMBL" id="WVIE01000034">
    <property type="protein sequence ID" value="NDJ19608.1"/>
    <property type="molecule type" value="Genomic_DNA"/>
</dbReference>
<dbReference type="Proteomes" id="UP000646053">
    <property type="component" value="Unassembled WGS sequence"/>
</dbReference>
<gene>
    <name evidence="2" type="ORF">GS601_20345</name>
</gene>
<accession>A0A8J8CK89</accession>
<evidence type="ECO:0000313" key="2">
    <source>
        <dbReference type="EMBL" id="NDJ19608.1"/>
    </source>
</evidence>
<feature type="signal peptide" evidence="1">
    <location>
        <begin position="1"/>
        <end position="31"/>
    </location>
</feature>
<evidence type="ECO:0000313" key="3">
    <source>
        <dbReference type="Proteomes" id="UP000646053"/>
    </source>
</evidence>
<organism evidence="2 3">
    <name type="scientific">Myxacorys almedinensis A</name>
    <dbReference type="NCBI Taxonomy" id="2690445"/>
    <lineage>
        <taxon>Bacteria</taxon>
        <taxon>Bacillati</taxon>
        <taxon>Cyanobacteriota</taxon>
        <taxon>Cyanophyceae</taxon>
        <taxon>Leptolyngbyales</taxon>
        <taxon>Leptolyngbyaceae</taxon>
        <taxon>Myxacorys</taxon>
        <taxon>Myxacorys almedinensis</taxon>
    </lineage>
</organism>
<dbReference type="AlphaFoldDB" id="A0A8J8CK89"/>
<proteinExistence type="predicted"/>
<comment type="caution">
    <text evidence="2">The sequence shown here is derived from an EMBL/GenBank/DDBJ whole genome shotgun (WGS) entry which is preliminary data.</text>
</comment>
<protein>
    <submittedName>
        <fullName evidence="2">Uncharacterized protein</fullName>
    </submittedName>
</protein>
<keyword evidence="3" id="KW-1185">Reference proteome</keyword>
<dbReference type="RefSeq" id="WP_162425136.1">
    <property type="nucleotide sequence ID" value="NZ_WVIE01000034.1"/>
</dbReference>
<keyword evidence="1" id="KW-0732">Signal</keyword>
<name>A0A8J8CK89_9CYAN</name>